<evidence type="ECO:0000259" key="3">
    <source>
        <dbReference type="Pfam" id="PF01345"/>
    </source>
</evidence>
<evidence type="ECO:0000256" key="1">
    <source>
        <dbReference type="SAM" id="MobiDB-lite"/>
    </source>
</evidence>
<feature type="domain" description="DUF11" evidence="3">
    <location>
        <begin position="488"/>
        <end position="587"/>
    </location>
</feature>
<dbReference type="InterPro" id="IPR013783">
    <property type="entry name" value="Ig-like_fold"/>
</dbReference>
<feature type="domain" description="DUF11" evidence="3">
    <location>
        <begin position="1486"/>
        <end position="1588"/>
    </location>
</feature>
<dbReference type="InterPro" id="IPR047589">
    <property type="entry name" value="DUF11_rpt"/>
</dbReference>
<feature type="domain" description="DUF11" evidence="3">
    <location>
        <begin position="1112"/>
        <end position="1214"/>
    </location>
</feature>
<evidence type="ECO:0000313" key="4">
    <source>
        <dbReference type="EMBL" id="MFD0724488.1"/>
    </source>
</evidence>
<evidence type="ECO:0000313" key="5">
    <source>
        <dbReference type="Proteomes" id="UP001597110"/>
    </source>
</evidence>
<protein>
    <recommendedName>
        <fullName evidence="3">DUF11 domain-containing protein</fullName>
    </recommendedName>
</protein>
<dbReference type="EMBL" id="JBHTIF010000001">
    <property type="protein sequence ID" value="MFD0724488.1"/>
    <property type="molecule type" value="Genomic_DNA"/>
</dbReference>
<feature type="domain" description="DUF11" evidence="3">
    <location>
        <begin position="1237"/>
        <end position="1339"/>
    </location>
</feature>
<dbReference type="Proteomes" id="UP001597110">
    <property type="component" value="Unassembled WGS sequence"/>
</dbReference>
<reference evidence="5" key="1">
    <citation type="journal article" date="2019" name="Int. J. Syst. Evol. Microbiol.">
        <title>The Global Catalogue of Microorganisms (GCM) 10K type strain sequencing project: providing services to taxonomists for standard genome sequencing and annotation.</title>
        <authorList>
            <consortium name="The Broad Institute Genomics Platform"/>
            <consortium name="The Broad Institute Genome Sequencing Center for Infectious Disease"/>
            <person name="Wu L."/>
            <person name="Ma J."/>
        </authorList>
    </citation>
    <scope>NUCLEOTIDE SEQUENCE [LARGE SCALE GENOMIC DNA]</scope>
    <source>
        <strain evidence="5">CCUG 55585</strain>
    </source>
</reference>
<feature type="compositionally biased region" description="Low complexity" evidence="1">
    <location>
        <begin position="1719"/>
        <end position="1735"/>
    </location>
</feature>
<keyword evidence="2" id="KW-0732">Signal</keyword>
<evidence type="ECO:0000256" key="2">
    <source>
        <dbReference type="SAM" id="SignalP"/>
    </source>
</evidence>
<proteinExistence type="predicted"/>
<feature type="chain" id="PRO_5046281957" description="DUF11 domain-containing protein" evidence="2">
    <location>
        <begin position="36"/>
        <end position="1920"/>
    </location>
</feature>
<dbReference type="Pfam" id="PF01345">
    <property type="entry name" value="DUF11"/>
    <property type="match status" value="13"/>
</dbReference>
<feature type="domain" description="DUF11" evidence="3">
    <location>
        <begin position="1611"/>
        <end position="1729"/>
    </location>
</feature>
<dbReference type="RefSeq" id="WP_386822145.1">
    <property type="nucleotide sequence ID" value="NZ_JBHTIF010000001.1"/>
</dbReference>
<dbReference type="InterPro" id="IPR051172">
    <property type="entry name" value="Chlamydia_OmcB"/>
</dbReference>
<dbReference type="PANTHER" id="PTHR34819:SF3">
    <property type="entry name" value="CELL SURFACE PROTEIN"/>
    <property type="match status" value="1"/>
</dbReference>
<feature type="signal peptide" evidence="2">
    <location>
        <begin position="1"/>
        <end position="35"/>
    </location>
</feature>
<dbReference type="PANTHER" id="PTHR34819">
    <property type="entry name" value="LARGE CYSTEINE-RICH PERIPLASMIC PROTEIN OMCB"/>
    <property type="match status" value="1"/>
</dbReference>
<feature type="region of interest" description="Disordered" evidence="1">
    <location>
        <begin position="1713"/>
        <end position="1735"/>
    </location>
</feature>
<dbReference type="InterPro" id="IPR001434">
    <property type="entry name" value="OmcB-like_DUF11"/>
</dbReference>
<dbReference type="Gene3D" id="2.60.40.10">
    <property type="entry name" value="Immunoglobulins"/>
    <property type="match status" value="4"/>
</dbReference>
<comment type="caution">
    <text evidence="4">The sequence shown here is derived from an EMBL/GenBank/DDBJ whole genome shotgun (WGS) entry which is preliminary data.</text>
</comment>
<feature type="domain" description="DUF11" evidence="3">
    <location>
        <begin position="1366"/>
        <end position="1461"/>
    </location>
</feature>
<gene>
    <name evidence="4" type="ORF">ACFQ0E_02630</name>
</gene>
<feature type="domain" description="DUF11" evidence="3">
    <location>
        <begin position="613"/>
        <end position="712"/>
    </location>
</feature>
<accession>A0ABW2Y8S2</accession>
<name>A0ABW2Y8S2_9GAMM</name>
<feature type="domain" description="DUF11" evidence="3">
    <location>
        <begin position="987"/>
        <end position="1089"/>
    </location>
</feature>
<sequence length="1920" mass="182226">MLANLTCFVDRARRCIGAAFVFGAAAFVASPAVLAQSAVNTASVTTPATVTDPNAANNTATDSDTITRTTNLSLVKTASPNPVVVGQTLTYTLTVSNGGPSAILASDTFSLVESLPAGLSGCSYTPSTGTFNVGTIAPGATGTGTWTNAAIASGGSATLTITCSVTASAAASISNTATIVPPTGVTDPDCSGAPVTCAGNNTSTVGTTVNRPQLTMTKTASAASFTVGVPASYTLTVTNTGTATTSGNITVTDTIPAGLTIGTLPAACTAAGQTVTCTFTVPLAAAASTNVIIPVTPTAAAAASVTNTATASGGGDATCPADARCTGSVTSAVDRPNLNAAKTAGVATGPSVAGIYTVTYTVTVTNSGAASGTYGPLSDAPVFPANINISGATWTTSGAGAPAGGSSATGGAYALAPAGTTIAAGVTHTYNLTITYTYAANTAVTVCAGVPTPGSGLYNAVSLPGGQEGGAATDNAACVNTPPPPPFLTMTKTASASPWTVGVPASYTLQVTNTGGVATTATATITDTIPTGLTIGTLPAGCTAAGQTVTCTIAAGLAVSGSASFVIPVTPTLAAGTSVTNTATVSGGGDPGCGAEARCTSSVGPTTINAPQLTMTKTASAASFTVGVPASYTLTVSNTGTAATTANVTVLDTIPTGLTIGTLPAACLASGQAVSCNVPAGLAAGGSASFVIPVTPTLAAGNSVTNTAIATGGGDATCPADARCTSSVTTAVNAPQLTLSKTASASPWTVGVPASYTLQLSNTGNAATTAVATITDTIPTGLTIGTLPAGCTAAGQIVTCTVAAGLAAGGSTSFVIPVTPTLAAGASVTNTASVSGGGDPTCPADARCTSTAGPTPVNAPQLTLSKTASASPWTVGVQASYTLQLSNTGTAATTAVSTITDTIPTGLTIGTLPAGCTAAGQTVTCTVPAGLAAGGSASFVIPVTPTLAAGASVTNTASVSGGGDPTCPADARCTSTAGPTPVNAPQLTLSKTASASPWTVGVPASYTLQLSNTGTAATTAVSTITDTIPTGLTIGTLPAGCTTAGQTVTCTVPAGLAAGGSTSFVIPVTPTLTAGTSVTNTATVSGGGDPTCPADARCTSTAGPTPINAPQLTLSKTASASPWTVGVPASYTLQLSNTGTAATTAVSTITDTIPTGLTIGTLPAGCTAAGQTVTCTVAAGLAAGGSTSFVIPVTPTLAAGTSVTNTATVSGGGDPTCPADARCTSTAGPTPVNAPQLTLTKTASASPWTVGVPASYTLQLSNTGTAATTAVSTITDTIPTGLTIGTLPAGCTAAGQTVTCTVPAGLAAGGSTSFVIPVTPTLAAGASVTNTATVSGGGDPTCPADARCTSTAGPTPINAPQLTAGKVSSAPTFIAGQQYQYLIRVNNTGTAATTAPVTLSDTIAAGVTIDAVDAGCTVAGQTVTCTVPAGLAAGNFAGFLITVTPTASAASPIVNTQTVSGGGDPTCPAAARCSATTSNTLTVVQLTLTKTASASPWTVGVPASYTLQLSNTGTAATTAVSTITDTIPAGLTIGTLPAGCTAAGQTVTCTVPAGLAAGGSTSFVIPVTPTAAAAPSVTNTASVSGGGDPTCPADVRCTSTAGPTPVNASADLSIVKTQGTPNPAVPGQTVTWTVTVTNNGPSDAAAVTTADTVSVSVTGLSVGGADGASCTVTGQDVNCAFGTVANGATRTFTITGTLAANFTGSLSNTATVASTTADPTPGNNSSTSNTPSAPSADAAIAKTLLTATPVQAGGTVSYQIVVTNAGPSNLVGASVADTLPAQLTGATWTCTATGSASCGTASGAGNVATTVDIAAGGGNSITIVVTGTAPVTTPSTIAANTATVAVPGGTTDPNPGNNSSTVPAIPVTALPIDAVDDDYTGTPVNGGPGGNLPSVLGNDTLNGGAVTVGVGGNVTLTPGA</sequence>
<feature type="domain" description="DUF11" evidence="3">
    <location>
        <begin position="1737"/>
        <end position="1862"/>
    </location>
</feature>
<feature type="domain" description="DUF11" evidence="3">
    <location>
        <begin position="72"/>
        <end position="190"/>
    </location>
</feature>
<feature type="domain" description="DUF11" evidence="3">
    <location>
        <begin position="214"/>
        <end position="313"/>
    </location>
</feature>
<feature type="domain" description="DUF11" evidence="3">
    <location>
        <begin position="862"/>
        <end position="964"/>
    </location>
</feature>
<keyword evidence="5" id="KW-1185">Reference proteome</keyword>
<feature type="domain" description="DUF11" evidence="3">
    <location>
        <begin position="737"/>
        <end position="839"/>
    </location>
</feature>
<organism evidence="4 5">
    <name type="scientific">Lysobacter brunescens</name>
    <dbReference type="NCBI Taxonomy" id="262323"/>
    <lineage>
        <taxon>Bacteria</taxon>
        <taxon>Pseudomonadati</taxon>
        <taxon>Pseudomonadota</taxon>
        <taxon>Gammaproteobacteria</taxon>
        <taxon>Lysobacterales</taxon>
        <taxon>Lysobacteraceae</taxon>
        <taxon>Lysobacter</taxon>
    </lineage>
</organism>
<dbReference type="NCBIfam" id="TIGR01451">
    <property type="entry name" value="B_ant_repeat"/>
    <property type="match status" value="12"/>
</dbReference>
<feature type="non-terminal residue" evidence="4">
    <location>
        <position position="1920"/>
    </location>
</feature>